<dbReference type="InterPro" id="IPR012337">
    <property type="entry name" value="RNaseH-like_sf"/>
</dbReference>
<dbReference type="RefSeq" id="WP_320245181.1">
    <property type="nucleotide sequence ID" value="NZ_JAVIIQ010000001.1"/>
</dbReference>
<keyword evidence="4" id="KW-1185">Reference proteome</keyword>
<dbReference type="SUPFAM" id="SSF53098">
    <property type="entry name" value="Ribonuclease H-like"/>
    <property type="match status" value="1"/>
</dbReference>
<proteinExistence type="predicted"/>
<feature type="region of interest" description="Disordered" evidence="1">
    <location>
        <begin position="690"/>
        <end position="719"/>
    </location>
</feature>
<feature type="domain" description="Integrase catalytic" evidence="2">
    <location>
        <begin position="279"/>
        <end position="498"/>
    </location>
</feature>
<dbReference type="Gene3D" id="3.30.420.10">
    <property type="entry name" value="Ribonuclease H-like superfamily/Ribonuclease H"/>
    <property type="match status" value="1"/>
</dbReference>
<dbReference type="EMBL" id="JAVIIQ010000001">
    <property type="protein sequence ID" value="MDX8529775.1"/>
    <property type="molecule type" value="Genomic_DNA"/>
</dbReference>
<dbReference type="Proteomes" id="UP001285154">
    <property type="component" value="Unassembled WGS sequence"/>
</dbReference>
<dbReference type="InterPro" id="IPR001584">
    <property type="entry name" value="Integrase_cat-core"/>
</dbReference>
<evidence type="ECO:0000313" key="3">
    <source>
        <dbReference type="EMBL" id="MDX8529775.1"/>
    </source>
</evidence>
<evidence type="ECO:0000259" key="2">
    <source>
        <dbReference type="PROSITE" id="PS50994"/>
    </source>
</evidence>
<accession>A0ABU4ZWL6</accession>
<gene>
    <name evidence="3" type="ORF">RFM42_02210</name>
</gene>
<organism evidence="3 4">
    <name type="scientific">Mesorhizobium vachelliae</name>
    <dbReference type="NCBI Taxonomy" id="3072309"/>
    <lineage>
        <taxon>Bacteria</taxon>
        <taxon>Pseudomonadati</taxon>
        <taxon>Pseudomonadota</taxon>
        <taxon>Alphaproteobacteria</taxon>
        <taxon>Hyphomicrobiales</taxon>
        <taxon>Phyllobacteriaceae</taxon>
        <taxon>Mesorhizobium</taxon>
    </lineage>
</organism>
<evidence type="ECO:0000313" key="4">
    <source>
        <dbReference type="Proteomes" id="UP001285154"/>
    </source>
</evidence>
<dbReference type="PROSITE" id="PS50994">
    <property type="entry name" value="INTEGRASE"/>
    <property type="match status" value="1"/>
</dbReference>
<protein>
    <submittedName>
        <fullName evidence="3">Mu transposase C-terminal domain-containing protein</fullName>
    </submittedName>
</protein>
<evidence type="ECO:0000256" key="1">
    <source>
        <dbReference type="SAM" id="MobiDB-lite"/>
    </source>
</evidence>
<sequence>MTAMHFDKGTLVTCRGIPGFIDNRSVDPPGYWIRPINGPSVPFAISDLEIESSYNDSFRVGAEKDDLPDDLVALSTVDPSKVSDVDMATQAYRLRIIEAIDDRIRRNPKALRRKRLLFGEIAASVEPPEGVEPILGASAERLYNVFKRSGCNPASLFPRTGYRGNRDSRKPDFVLEAIEQAIDNKYTGWGTLPAVQTEAIRIAKLNLPTDLSEYTYQVGLSDGTAEQRSMIDRNGDGLIDWMTLVSYAIVRRALKKRHAVDRIMRIYGAEEGRRLLRVVGPGPGIGRPLETGETDDSWLSGLFVVDDENWFPLGYPCFTAIIELATRAILGWDVHFMPQNSDGVGRVLKHAIMPKDLSWMGAHPDGIPVVAGRYPMFGKLNELRCDQGGDFISKHTRDAAFRCGTSLTVLPPKSPELKPFIERFFGTVKRGEFAAALGILPKKLREALAKSRKGRKDPVVVTLRELKLLLGFWIVEVYHHTVHRGHGMTPYEAWEKLTAEMKVKPPPAPADLALLTGKYEPSRVINANGFRIHGLEYNSKALGALRERYADENGILRDVEIKYDAQDVSKAWALGQDPHNPKRTVAVPAECKQMRYAKGLSEYQHIVIKAHARAKAGKRILTVEQLIQARLELEQMARKMIAERNAGGSSIKLARYLNANRAYLNDPAEIDEATASANYLSLVDEEPIKASDELPARRGKTVAATSHDTPAEPPEVEPMGTEVLRAEANAGRRKLGLIADD</sequence>
<name>A0ABU4ZWL6_9HYPH</name>
<dbReference type="InterPro" id="IPR036397">
    <property type="entry name" value="RNaseH_sf"/>
</dbReference>
<comment type="caution">
    <text evidence="3">The sequence shown here is derived from an EMBL/GenBank/DDBJ whole genome shotgun (WGS) entry which is preliminary data.</text>
</comment>
<reference evidence="3 4" key="1">
    <citation type="submission" date="2023-08" db="EMBL/GenBank/DDBJ databases">
        <title>Implementing the SeqCode for naming new Mesorhizobium species isolated from Vachellia karroo root nodules.</title>
        <authorList>
            <person name="Van Lill M."/>
        </authorList>
    </citation>
    <scope>NUCLEOTIDE SEQUENCE [LARGE SCALE GENOMIC DNA]</scope>
    <source>
        <strain evidence="3 4">VK25D</strain>
    </source>
</reference>